<evidence type="ECO:0000313" key="7">
    <source>
        <dbReference type="EMBL" id="GJJ08556.1"/>
    </source>
</evidence>
<dbReference type="InterPro" id="IPR001611">
    <property type="entry name" value="Leu-rich_rpt"/>
</dbReference>
<evidence type="ECO:0000256" key="6">
    <source>
        <dbReference type="SAM" id="MobiDB-lite"/>
    </source>
</evidence>
<dbReference type="Proteomes" id="UP001050691">
    <property type="component" value="Unassembled WGS sequence"/>
</dbReference>
<gene>
    <name evidence="7" type="ORF">Clacol_002774</name>
</gene>
<evidence type="ECO:0000313" key="8">
    <source>
        <dbReference type="Proteomes" id="UP001050691"/>
    </source>
</evidence>
<dbReference type="InterPro" id="IPR003591">
    <property type="entry name" value="Leu-rich_rpt_typical-subtyp"/>
</dbReference>
<keyword evidence="8" id="KW-1185">Reference proteome</keyword>
<feature type="region of interest" description="Disordered" evidence="6">
    <location>
        <begin position="1"/>
        <end position="91"/>
    </location>
</feature>
<sequence>MSHQASSPKSEPDAFSEVTDEFTLVEKDEVASYNDQSTMMGSGDPTINGPDTEVNPEIPEKASNLVSERQDSEDDNDEDTGETQGLDDNMDLLADYPDDTEELELIHSRLSSCSALNLPRFAQHLKRLCLRQNLISTLEPSDFESLEEIEELDFYDNKIKHLGHALDKMHKLKVLDLSFNLIKAVPDSLGSFPSIDTLYFVQNKISVIEHFDQVCSTLRTLELGGNRIRTIENLDALTNLRELWLGKNKITELRNLGHLKSLKILSVQSNRITKIEALEGLEELEELYLSHNGIKKLEGLDKNLKLRTVDLGNNRIDVLENLSHLINLEELWVSD</sequence>
<dbReference type="PROSITE" id="PS51450">
    <property type="entry name" value="LRR"/>
    <property type="match status" value="6"/>
</dbReference>
<proteinExistence type="inferred from homology"/>
<dbReference type="Pfam" id="PF13855">
    <property type="entry name" value="LRR_8"/>
    <property type="match status" value="1"/>
</dbReference>
<dbReference type="InterPro" id="IPR050576">
    <property type="entry name" value="Cilia_flagella_integrity"/>
</dbReference>
<evidence type="ECO:0008006" key="9">
    <source>
        <dbReference type="Google" id="ProtNLM"/>
    </source>
</evidence>
<evidence type="ECO:0000256" key="4">
    <source>
        <dbReference type="ARBA" id="ARBA00023242"/>
    </source>
</evidence>
<dbReference type="Pfam" id="PF14580">
    <property type="entry name" value="LRR_9"/>
    <property type="match status" value="1"/>
</dbReference>
<keyword evidence="2" id="KW-0433">Leucine-rich repeat</keyword>
<dbReference type="SMART" id="SM00365">
    <property type="entry name" value="LRR_SD22"/>
    <property type="match status" value="9"/>
</dbReference>
<dbReference type="AlphaFoldDB" id="A0AAV5A7K9"/>
<comment type="similarity">
    <text evidence="5">Belongs to the SDS22 family.</text>
</comment>
<dbReference type="Gene3D" id="3.80.10.10">
    <property type="entry name" value="Ribonuclease Inhibitor"/>
    <property type="match status" value="2"/>
</dbReference>
<dbReference type="EMBL" id="BPWL01000003">
    <property type="protein sequence ID" value="GJJ08556.1"/>
    <property type="molecule type" value="Genomic_DNA"/>
</dbReference>
<dbReference type="PANTHER" id="PTHR45973">
    <property type="entry name" value="PROTEIN PHOSPHATASE 1 REGULATORY SUBUNIT SDS22-RELATED"/>
    <property type="match status" value="1"/>
</dbReference>
<accession>A0AAV5A7K9</accession>
<keyword evidence="4" id="KW-0539">Nucleus</keyword>
<comment type="subcellular location">
    <subcellularLocation>
        <location evidence="1">Nucleus</location>
    </subcellularLocation>
</comment>
<evidence type="ECO:0000256" key="2">
    <source>
        <dbReference type="ARBA" id="ARBA00022614"/>
    </source>
</evidence>
<evidence type="ECO:0000256" key="5">
    <source>
        <dbReference type="ARBA" id="ARBA00023460"/>
    </source>
</evidence>
<organism evidence="7 8">
    <name type="scientific">Clathrus columnatus</name>
    <dbReference type="NCBI Taxonomy" id="1419009"/>
    <lineage>
        <taxon>Eukaryota</taxon>
        <taxon>Fungi</taxon>
        <taxon>Dikarya</taxon>
        <taxon>Basidiomycota</taxon>
        <taxon>Agaricomycotina</taxon>
        <taxon>Agaricomycetes</taxon>
        <taxon>Phallomycetidae</taxon>
        <taxon>Phallales</taxon>
        <taxon>Clathraceae</taxon>
        <taxon>Clathrus</taxon>
    </lineage>
</organism>
<dbReference type="InterPro" id="IPR032675">
    <property type="entry name" value="LRR_dom_sf"/>
</dbReference>
<comment type="caution">
    <text evidence="7">The sequence shown here is derived from an EMBL/GenBank/DDBJ whole genome shotgun (WGS) entry which is preliminary data.</text>
</comment>
<reference evidence="7" key="1">
    <citation type="submission" date="2021-10" db="EMBL/GenBank/DDBJ databases">
        <title>De novo Genome Assembly of Clathrus columnatus (Basidiomycota, Fungi) Using Illumina and Nanopore Sequence Data.</title>
        <authorList>
            <person name="Ogiso-Tanaka E."/>
            <person name="Itagaki H."/>
            <person name="Hosoya T."/>
            <person name="Hosaka K."/>
        </authorList>
    </citation>
    <scope>NUCLEOTIDE SEQUENCE</scope>
    <source>
        <strain evidence="7">MO-923</strain>
    </source>
</reference>
<name>A0AAV5A7K9_9AGAM</name>
<evidence type="ECO:0000256" key="1">
    <source>
        <dbReference type="ARBA" id="ARBA00004123"/>
    </source>
</evidence>
<dbReference type="PANTHER" id="PTHR45973:SF23">
    <property type="entry name" value="PROTEIN PHOSPHATASE 1 REGULATORY SUBUNIT 7"/>
    <property type="match status" value="1"/>
</dbReference>
<feature type="compositionally biased region" description="Acidic residues" evidence="6">
    <location>
        <begin position="71"/>
        <end position="81"/>
    </location>
</feature>
<dbReference type="SUPFAM" id="SSF52058">
    <property type="entry name" value="L domain-like"/>
    <property type="match status" value="1"/>
</dbReference>
<dbReference type="GO" id="GO:0005634">
    <property type="term" value="C:nucleus"/>
    <property type="evidence" value="ECO:0007669"/>
    <property type="project" value="UniProtKB-SubCell"/>
</dbReference>
<dbReference type="SMART" id="SM00369">
    <property type="entry name" value="LRR_TYP"/>
    <property type="match status" value="6"/>
</dbReference>
<evidence type="ECO:0000256" key="3">
    <source>
        <dbReference type="ARBA" id="ARBA00022737"/>
    </source>
</evidence>
<protein>
    <recommendedName>
        <fullName evidence="9">Protein phosphatase 1 regulatory subunit 7</fullName>
    </recommendedName>
</protein>
<keyword evidence="3" id="KW-0677">Repeat</keyword>